<reference evidence="2" key="1">
    <citation type="submission" date="2023-02" db="EMBL/GenBank/DDBJ databases">
        <title>Genome of toxic invasive species Heracleum sosnowskyi carries increased number of genes despite the absence of recent whole-genome duplications.</title>
        <authorList>
            <person name="Schelkunov M."/>
            <person name="Shtratnikova V."/>
            <person name="Makarenko M."/>
            <person name="Klepikova A."/>
            <person name="Omelchenko D."/>
            <person name="Novikova G."/>
            <person name="Obukhova E."/>
            <person name="Bogdanov V."/>
            <person name="Penin A."/>
            <person name="Logacheva M."/>
        </authorList>
    </citation>
    <scope>NUCLEOTIDE SEQUENCE</scope>
    <source>
        <strain evidence="2">Hsosn_3</strain>
        <tissue evidence="2">Leaf</tissue>
    </source>
</reference>
<keyword evidence="1" id="KW-1133">Transmembrane helix</keyword>
<keyword evidence="1" id="KW-0812">Transmembrane</keyword>
<dbReference type="Pfam" id="PF04646">
    <property type="entry name" value="DUF604"/>
    <property type="match status" value="1"/>
</dbReference>
<dbReference type="Proteomes" id="UP001237642">
    <property type="component" value="Unassembled WGS sequence"/>
</dbReference>
<keyword evidence="2" id="KW-0328">Glycosyltransferase</keyword>
<reference evidence="2" key="2">
    <citation type="submission" date="2023-05" db="EMBL/GenBank/DDBJ databases">
        <authorList>
            <person name="Schelkunov M.I."/>
        </authorList>
    </citation>
    <scope>NUCLEOTIDE SEQUENCE</scope>
    <source>
        <strain evidence="2">Hsosn_3</strain>
        <tissue evidence="2">Leaf</tissue>
    </source>
</reference>
<dbReference type="GO" id="GO:0016757">
    <property type="term" value="F:glycosyltransferase activity"/>
    <property type="evidence" value="ECO:0007669"/>
    <property type="project" value="UniProtKB-KW"/>
</dbReference>
<protein>
    <submittedName>
        <fullName evidence="2">Galactosyltransferase</fullName>
    </submittedName>
</protein>
<dbReference type="PANTHER" id="PTHR10811">
    <property type="entry name" value="FRINGE-RELATED"/>
    <property type="match status" value="1"/>
</dbReference>
<keyword evidence="2" id="KW-0808">Transferase</keyword>
<keyword evidence="1" id="KW-0472">Membrane</keyword>
<dbReference type="Gene3D" id="3.90.550.50">
    <property type="match status" value="1"/>
</dbReference>
<dbReference type="EMBL" id="JAUIZM010000007">
    <property type="protein sequence ID" value="KAK1372885.1"/>
    <property type="molecule type" value="Genomic_DNA"/>
</dbReference>
<evidence type="ECO:0000313" key="3">
    <source>
        <dbReference type="Proteomes" id="UP001237642"/>
    </source>
</evidence>
<feature type="transmembrane region" description="Helical" evidence="1">
    <location>
        <begin position="12"/>
        <end position="31"/>
    </location>
</feature>
<evidence type="ECO:0000256" key="1">
    <source>
        <dbReference type="SAM" id="Phobius"/>
    </source>
</evidence>
<accession>A0AAD8MEJ7</accession>
<keyword evidence="3" id="KW-1185">Reference proteome</keyword>
<comment type="caution">
    <text evidence="2">The sequence shown here is derived from an EMBL/GenBank/DDBJ whole genome shotgun (WGS) entry which is preliminary data.</text>
</comment>
<evidence type="ECO:0000313" key="2">
    <source>
        <dbReference type="EMBL" id="KAK1372885.1"/>
    </source>
</evidence>
<dbReference type="AlphaFoldDB" id="A0AAD8MEJ7"/>
<gene>
    <name evidence="2" type="ORF">POM88_029078</name>
</gene>
<proteinExistence type="predicted"/>
<dbReference type="InterPro" id="IPR006740">
    <property type="entry name" value="DUF604"/>
</dbReference>
<organism evidence="2 3">
    <name type="scientific">Heracleum sosnowskyi</name>
    <dbReference type="NCBI Taxonomy" id="360622"/>
    <lineage>
        <taxon>Eukaryota</taxon>
        <taxon>Viridiplantae</taxon>
        <taxon>Streptophyta</taxon>
        <taxon>Embryophyta</taxon>
        <taxon>Tracheophyta</taxon>
        <taxon>Spermatophyta</taxon>
        <taxon>Magnoliopsida</taxon>
        <taxon>eudicotyledons</taxon>
        <taxon>Gunneridae</taxon>
        <taxon>Pentapetalae</taxon>
        <taxon>asterids</taxon>
        <taxon>campanulids</taxon>
        <taxon>Apiales</taxon>
        <taxon>Apiaceae</taxon>
        <taxon>Apioideae</taxon>
        <taxon>apioid superclade</taxon>
        <taxon>Tordylieae</taxon>
        <taxon>Tordyliinae</taxon>
        <taxon>Heracleum</taxon>
    </lineage>
</organism>
<name>A0AAD8MEJ7_9APIA</name>
<dbReference type="FunFam" id="3.90.550.50:FF:000061">
    <property type="entry name" value="AT4g00300 protein"/>
    <property type="match status" value="1"/>
</dbReference>
<sequence>MSSDKKYLCSPLKIIAVSVMLIYLTSIFFLSNNQLNFPTSKFLSPFLLKLPSSLTSRYSENSPTEIKHLMFGLLGSAKAWKHRYSYIESWWRPNITRGYLYLDSNPPSKFFPWSPSSPPFKISDDISKLLKETKHVAPIMVRMVHAIHEIFRDDHEGVRWFVMGDDDSIFFVDNWVDVLGKYDHTKYFYIGGQSETILSNFYYSFNQGFGGAGFALSYPLAKALANNMDDCLRRYPYLNSADLITMSCIADLGVSHTAQKGIHQIDLNKDISGFLSSHPQAPILSLHHFDNVDPIFPSKNRSESTNHLMKAANSDQARLMQQTICYNRKNKWSVSISWGYSAHLYEMIIPRCILQTPIETFRPWVRTSQKPHYMFNTRLETKNPCEAPHIFYLDNAKKINLSNEILTSYVRDAPRGLSFCSSKDNSADGINKIQVFSPATKPIETGRSECCDITSNVQGTDMAEVKIRPCRIDEIIA</sequence>